<protein>
    <submittedName>
        <fullName evidence="1">Uncharacterized protein</fullName>
    </submittedName>
</protein>
<reference evidence="1 2" key="1">
    <citation type="journal article" date="2020" name="Microb. Genom.">
        <title>Genetic diversity of clinical and environmental Mucorales isolates obtained from an investigation of mucormycosis cases among solid organ transplant recipients.</title>
        <authorList>
            <person name="Nguyen M.H."/>
            <person name="Kaul D."/>
            <person name="Muto C."/>
            <person name="Cheng S.J."/>
            <person name="Richter R.A."/>
            <person name="Bruno V.M."/>
            <person name="Liu G."/>
            <person name="Beyhan S."/>
            <person name="Sundermann A.J."/>
            <person name="Mounaud S."/>
            <person name="Pasculle A.W."/>
            <person name="Nierman W.C."/>
            <person name="Driscoll E."/>
            <person name="Cumbie R."/>
            <person name="Clancy C.J."/>
            <person name="Dupont C.L."/>
        </authorList>
    </citation>
    <scope>NUCLEOTIDE SEQUENCE [LARGE SCALE GENOMIC DNA]</scope>
    <source>
        <strain evidence="1 2">GL24</strain>
    </source>
</reference>
<evidence type="ECO:0000313" key="2">
    <source>
        <dbReference type="Proteomes" id="UP000740926"/>
    </source>
</evidence>
<gene>
    <name evidence="1" type="ORF">G6F50_015727</name>
</gene>
<dbReference type="AlphaFoldDB" id="A0A9P6XX59"/>
<keyword evidence="2" id="KW-1185">Reference proteome</keyword>
<dbReference type="Proteomes" id="UP000740926">
    <property type="component" value="Unassembled WGS sequence"/>
</dbReference>
<sequence>MEAALVVHLLVAADPVAQVDVRQALAAGPFDLLQDREGTQPARGVLRVEEGVDRRQAVLGDVGHRHSQQLAGLAVVAGQAHLHEAGVRPAADQELLELVRAVVVHAAVGEGRIAIDQHEGLRRRFAQVQAAVGGDGGRAGGRMLTVHAGIDIGIDIRIHVDRHICIIRT</sequence>
<evidence type="ECO:0000313" key="1">
    <source>
        <dbReference type="EMBL" id="KAG1533862.1"/>
    </source>
</evidence>
<proteinExistence type="predicted"/>
<dbReference type="EMBL" id="JAANIU010009013">
    <property type="protein sequence ID" value="KAG1533862.1"/>
    <property type="molecule type" value="Genomic_DNA"/>
</dbReference>
<accession>A0A9P6XX59</accession>
<organism evidence="1 2">
    <name type="scientific">Rhizopus delemar</name>
    <dbReference type="NCBI Taxonomy" id="936053"/>
    <lineage>
        <taxon>Eukaryota</taxon>
        <taxon>Fungi</taxon>
        <taxon>Fungi incertae sedis</taxon>
        <taxon>Mucoromycota</taxon>
        <taxon>Mucoromycotina</taxon>
        <taxon>Mucoromycetes</taxon>
        <taxon>Mucorales</taxon>
        <taxon>Mucorineae</taxon>
        <taxon>Rhizopodaceae</taxon>
        <taxon>Rhizopus</taxon>
    </lineage>
</organism>
<name>A0A9P6XX59_9FUNG</name>
<comment type="caution">
    <text evidence="1">The sequence shown here is derived from an EMBL/GenBank/DDBJ whole genome shotgun (WGS) entry which is preliminary data.</text>
</comment>